<reference evidence="1 2" key="1">
    <citation type="submission" date="2018-10" db="EMBL/GenBank/DDBJ databases">
        <title>Sinomicrobium pectinilyticum sp. nov., a pectinase-producing bacterium isolated from alkaline and saline soil, and emended description of the genus Sinomicrobium.</title>
        <authorList>
            <person name="Cheng B."/>
            <person name="Li C."/>
            <person name="Lai Q."/>
            <person name="Du M."/>
            <person name="Shao Z."/>
            <person name="Xu P."/>
            <person name="Yang C."/>
        </authorList>
    </citation>
    <scope>NUCLEOTIDE SEQUENCE [LARGE SCALE GENOMIC DNA]</scope>
    <source>
        <strain evidence="1 2">5DNS001</strain>
    </source>
</reference>
<evidence type="ECO:0000313" key="1">
    <source>
        <dbReference type="EMBL" id="RNL86267.1"/>
    </source>
</evidence>
<dbReference type="AlphaFoldDB" id="A0A3N0EER3"/>
<dbReference type="OrthoDB" id="1093796at2"/>
<comment type="caution">
    <text evidence="1">The sequence shown here is derived from an EMBL/GenBank/DDBJ whole genome shotgun (WGS) entry which is preliminary data.</text>
</comment>
<dbReference type="Proteomes" id="UP000267469">
    <property type="component" value="Unassembled WGS sequence"/>
</dbReference>
<protein>
    <submittedName>
        <fullName evidence="1">Uncharacterized protein</fullName>
    </submittedName>
</protein>
<evidence type="ECO:0000313" key="2">
    <source>
        <dbReference type="Proteomes" id="UP000267469"/>
    </source>
</evidence>
<sequence length="323" mass="36632">MKKFTLLFLAVLIGLAGCEKEDADFITSDYYSLKGSSYPPDSGTDEYISLFNGDTIGTAIPFTTFLAAGEGGILELVKKGETTPEFSQEITLSENMELEFIKLPGDPVMLYEADQYTTFSFNLSYYSIEERQNYMDYQFLFNGNSIMLSSNIIRLDNLKGTLEFRKKGETVFKEEVTVTPEETLNYLQLSEREYLRILSGDEEAPAPGACKIRFFYFADDFPGVEELEITLYYVWRNYDTEELASFTLQPGVMTDYTGEVDWAQRSADGQRLRGLSFDLKNPATGEILAEKIHCQVGRGSEGLYTVKIIDDSSWNFNVIVIRD</sequence>
<dbReference type="RefSeq" id="WP_123216173.1">
    <property type="nucleotide sequence ID" value="NZ_RJTM01000084.1"/>
</dbReference>
<name>A0A3N0EER3_SINP1</name>
<gene>
    <name evidence="1" type="ORF">ED312_11545</name>
</gene>
<dbReference type="EMBL" id="RJTM01000084">
    <property type="protein sequence ID" value="RNL86267.1"/>
    <property type="molecule type" value="Genomic_DNA"/>
</dbReference>
<proteinExistence type="predicted"/>
<dbReference type="PROSITE" id="PS51257">
    <property type="entry name" value="PROKAR_LIPOPROTEIN"/>
    <property type="match status" value="1"/>
</dbReference>
<accession>A0A3N0EER3</accession>
<organism evidence="1 2">
    <name type="scientific">Sinomicrobium pectinilyticum</name>
    <dbReference type="NCBI Taxonomy" id="1084421"/>
    <lineage>
        <taxon>Bacteria</taxon>
        <taxon>Pseudomonadati</taxon>
        <taxon>Bacteroidota</taxon>
        <taxon>Flavobacteriia</taxon>
        <taxon>Flavobacteriales</taxon>
        <taxon>Flavobacteriaceae</taxon>
        <taxon>Sinomicrobium</taxon>
    </lineage>
</organism>
<keyword evidence="2" id="KW-1185">Reference proteome</keyword>